<evidence type="ECO:0000256" key="10">
    <source>
        <dbReference type="ARBA" id="ARBA00022857"/>
    </source>
</evidence>
<accession>A0A7D9I2F6</accession>
<evidence type="ECO:0000256" key="3">
    <source>
        <dbReference type="ARBA" id="ARBA00009183"/>
    </source>
</evidence>
<dbReference type="GO" id="GO:0004499">
    <property type="term" value="F:N,N-dimethylaniline monooxygenase activity"/>
    <property type="evidence" value="ECO:0007669"/>
    <property type="project" value="InterPro"/>
</dbReference>
<evidence type="ECO:0000256" key="13">
    <source>
        <dbReference type="ARBA" id="ARBA00023098"/>
    </source>
</evidence>
<keyword evidence="9" id="KW-0256">Endoplasmic reticulum</keyword>
<dbReference type="FunFam" id="3.50.50.60:FF:000023">
    <property type="entry name" value="Dimethylaniline monooxygenase [N-oxide-forming]"/>
    <property type="match status" value="1"/>
</dbReference>
<keyword evidence="6 26" id="KW-0285">Flavoprotein</keyword>
<evidence type="ECO:0000256" key="11">
    <source>
        <dbReference type="ARBA" id="ARBA00022989"/>
    </source>
</evidence>
<dbReference type="GO" id="GO:0006629">
    <property type="term" value="P:lipid metabolic process"/>
    <property type="evidence" value="ECO:0007669"/>
    <property type="project" value="UniProtKB-KW"/>
</dbReference>
<dbReference type="InterPro" id="IPR000960">
    <property type="entry name" value="Flavin_mOase"/>
</dbReference>
<sequence>MPVDMVLGTRFFNCIPKVLSGPVLASKINKRFCHTTFSLKPNHSPYAQHPMVNDALPHQIITGALIVKPNVAQFTKDGVQFDDGSTVNNLDAVIFCTGYDMRFPYLEIEEEVVLKNEVKLYKYVFPPSLKKPTLAVIGNIQPLGAVNPISELQARLACRVFGRKVQLPSQEDMEMDISRKREAMKKRYYDTKRHTVQVDFITYCDELAEMIGCKPNLTKLFLSDLPLALKCFFGPCTPPQYRLMGPGSWVGAKKAIEKAHNNVIYATKTRDTKQPSSSSAITVAMIVAIILAMIVITCLVN</sequence>
<evidence type="ECO:0000256" key="8">
    <source>
        <dbReference type="ARBA" id="ARBA00022827"/>
    </source>
</evidence>
<keyword evidence="12 26" id="KW-0560">Oxidoreductase</keyword>
<keyword evidence="4" id="KW-0488">Methylation</keyword>
<organism evidence="27 28">
    <name type="scientific">Paramuricea clavata</name>
    <name type="common">Red gorgonian</name>
    <name type="synonym">Violescent sea-whip</name>
    <dbReference type="NCBI Taxonomy" id="317549"/>
    <lineage>
        <taxon>Eukaryota</taxon>
        <taxon>Metazoa</taxon>
        <taxon>Cnidaria</taxon>
        <taxon>Anthozoa</taxon>
        <taxon>Octocorallia</taxon>
        <taxon>Malacalcyonacea</taxon>
        <taxon>Plexauridae</taxon>
        <taxon>Paramuricea</taxon>
    </lineage>
</organism>
<evidence type="ECO:0000256" key="14">
    <source>
        <dbReference type="ARBA" id="ARBA00023136"/>
    </source>
</evidence>
<keyword evidence="8 26" id="KW-0274">FAD</keyword>
<evidence type="ECO:0000256" key="6">
    <source>
        <dbReference type="ARBA" id="ARBA00022630"/>
    </source>
</evidence>
<evidence type="ECO:0000256" key="9">
    <source>
        <dbReference type="ARBA" id="ARBA00022848"/>
    </source>
</evidence>
<keyword evidence="26 27" id="KW-0503">Monooxygenase</keyword>
<dbReference type="EC" id="1.-.-.-" evidence="26"/>
<comment type="similarity">
    <text evidence="3 26">Belongs to the FMO family.</text>
</comment>
<keyword evidence="14" id="KW-0472">Membrane</keyword>
<dbReference type="InterPro" id="IPR036188">
    <property type="entry name" value="FAD/NAD-bd_sf"/>
</dbReference>
<evidence type="ECO:0000256" key="12">
    <source>
        <dbReference type="ARBA" id="ARBA00023002"/>
    </source>
</evidence>
<dbReference type="PRINTS" id="PR00370">
    <property type="entry name" value="FMOXYGENASE"/>
</dbReference>
<evidence type="ECO:0000256" key="15">
    <source>
        <dbReference type="ARBA" id="ARBA00045722"/>
    </source>
</evidence>
<comment type="catalytic activity">
    <reaction evidence="24">
        <text>N,N-dimethylaniline + NADPH + O2 + H(+) = N,N-dimethylaniline N-oxide + NADP(+) + H2O</text>
        <dbReference type="Rhea" id="RHEA:24468"/>
        <dbReference type="ChEBI" id="CHEBI:15377"/>
        <dbReference type="ChEBI" id="CHEBI:15378"/>
        <dbReference type="ChEBI" id="CHEBI:15379"/>
        <dbReference type="ChEBI" id="CHEBI:16269"/>
        <dbReference type="ChEBI" id="CHEBI:17735"/>
        <dbReference type="ChEBI" id="CHEBI:57783"/>
        <dbReference type="ChEBI" id="CHEBI:58349"/>
        <dbReference type="EC" id="1.14.13.8"/>
    </reaction>
    <physiologicalReaction direction="left-to-right" evidence="24">
        <dbReference type="Rhea" id="RHEA:24469"/>
    </physiologicalReaction>
</comment>
<dbReference type="InterPro" id="IPR050346">
    <property type="entry name" value="FMO-like"/>
</dbReference>
<evidence type="ECO:0000256" key="1">
    <source>
        <dbReference type="ARBA" id="ARBA00001974"/>
    </source>
</evidence>
<keyword evidence="7" id="KW-0812">Transmembrane</keyword>
<keyword evidence="11" id="KW-1133">Transmembrane helix</keyword>
<comment type="catalytic activity">
    <reaction evidence="17">
        <text>heptan-2-one + NADPH + O2 + H(+) = pentyl acetate + NADP(+) + H2O</text>
        <dbReference type="Rhea" id="RHEA:54836"/>
        <dbReference type="ChEBI" id="CHEBI:5672"/>
        <dbReference type="ChEBI" id="CHEBI:15377"/>
        <dbReference type="ChEBI" id="CHEBI:15378"/>
        <dbReference type="ChEBI" id="CHEBI:15379"/>
        <dbReference type="ChEBI" id="CHEBI:57783"/>
        <dbReference type="ChEBI" id="CHEBI:58349"/>
        <dbReference type="ChEBI" id="CHEBI:87362"/>
    </reaction>
    <physiologicalReaction direction="left-to-right" evidence="17">
        <dbReference type="Rhea" id="RHEA:54837"/>
    </physiologicalReaction>
</comment>
<dbReference type="EMBL" id="CACRXK020002753">
    <property type="protein sequence ID" value="CAB3995876.1"/>
    <property type="molecule type" value="Genomic_DNA"/>
</dbReference>
<comment type="catalytic activity">
    <reaction evidence="20">
        <text>hexan-3-one + NADPH + O2 + H(+) = ethyl butanoate + NADP(+) + H2O</text>
        <dbReference type="Rhea" id="RHEA:54844"/>
        <dbReference type="ChEBI" id="CHEBI:15377"/>
        <dbReference type="ChEBI" id="CHEBI:15378"/>
        <dbReference type="ChEBI" id="CHEBI:15379"/>
        <dbReference type="ChEBI" id="CHEBI:57783"/>
        <dbReference type="ChEBI" id="CHEBI:58349"/>
        <dbReference type="ChEBI" id="CHEBI:88764"/>
        <dbReference type="ChEBI" id="CHEBI:89891"/>
    </reaction>
    <physiologicalReaction direction="left-to-right" evidence="20">
        <dbReference type="Rhea" id="RHEA:54845"/>
    </physiologicalReaction>
</comment>
<keyword evidence="5" id="KW-0597">Phosphoprotein</keyword>
<keyword evidence="10" id="KW-0521">NADP</keyword>
<dbReference type="Proteomes" id="UP001152795">
    <property type="component" value="Unassembled WGS sequence"/>
</dbReference>
<keyword evidence="28" id="KW-1185">Reference proteome</keyword>
<protein>
    <recommendedName>
        <fullName evidence="26">Flavin-containing monooxygenase</fullName>
        <ecNumber evidence="26">1.-.-.-</ecNumber>
    </recommendedName>
</protein>
<evidence type="ECO:0000256" key="4">
    <source>
        <dbReference type="ARBA" id="ARBA00022481"/>
    </source>
</evidence>
<evidence type="ECO:0000256" key="25">
    <source>
        <dbReference type="ARBA" id="ARBA00049475"/>
    </source>
</evidence>
<comment type="catalytic activity">
    <reaction evidence="19">
        <text>NADPH + O2 + H(+) = H2O2 + NADP(+)</text>
        <dbReference type="Rhea" id="RHEA:11260"/>
        <dbReference type="ChEBI" id="CHEBI:15378"/>
        <dbReference type="ChEBI" id="CHEBI:15379"/>
        <dbReference type="ChEBI" id="CHEBI:16240"/>
        <dbReference type="ChEBI" id="CHEBI:57783"/>
        <dbReference type="ChEBI" id="CHEBI:58349"/>
        <dbReference type="EC" id="1.6.3.1"/>
    </reaction>
    <physiologicalReaction direction="left-to-right" evidence="19">
        <dbReference type="Rhea" id="RHEA:11261"/>
    </physiologicalReaction>
</comment>
<comment type="catalytic activity">
    <reaction evidence="22">
        <text>(2E)-geranial + NADPH + O2 + H(+) = (1E)-2,6-dimethylhepta-1,5-dien-1-yl formate + NADP(+) + H2O</text>
        <dbReference type="Rhea" id="RHEA:54860"/>
        <dbReference type="ChEBI" id="CHEBI:15377"/>
        <dbReference type="ChEBI" id="CHEBI:15378"/>
        <dbReference type="ChEBI" id="CHEBI:15379"/>
        <dbReference type="ChEBI" id="CHEBI:16980"/>
        <dbReference type="ChEBI" id="CHEBI:57783"/>
        <dbReference type="ChEBI" id="CHEBI:58349"/>
        <dbReference type="ChEBI" id="CHEBI:138375"/>
    </reaction>
    <physiologicalReaction direction="left-to-right" evidence="22">
        <dbReference type="Rhea" id="RHEA:54861"/>
    </physiologicalReaction>
</comment>
<comment type="catalytic activity">
    <reaction evidence="25">
        <text>octan-3-one + NADPH + O2 + H(+) = pentyl propanoate + NADP(+) + H2O</text>
        <dbReference type="Rhea" id="RHEA:54840"/>
        <dbReference type="ChEBI" id="CHEBI:15377"/>
        <dbReference type="ChEBI" id="CHEBI:15378"/>
        <dbReference type="ChEBI" id="CHEBI:15379"/>
        <dbReference type="ChEBI" id="CHEBI:57783"/>
        <dbReference type="ChEBI" id="CHEBI:58349"/>
        <dbReference type="ChEBI" id="CHEBI:80946"/>
        <dbReference type="ChEBI" id="CHEBI:87373"/>
    </reaction>
    <physiologicalReaction direction="left-to-right" evidence="25">
        <dbReference type="Rhea" id="RHEA:54841"/>
    </physiologicalReaction>
</comment>
<dbReference type="GO" id="GO:0016174">
    <property type="term" value="F:NAD(P)H oxidase H2O2-forming activity"/>
    <property type="evidence" value="ECO:0007669"/>
    <property type="project" value="UniProtKB-EC"/>
</dbReference>
<evidence type="ECO:0000313" key="27">
    <source>
        <dbReference type="EMBL" id="CAB3995876.1"/>
    </source>
</evidence>
<dbReference type="GO" id="GO:0050661">
    <property type="term" value="F:NADP binding"/>
    <property type="evidence" value="ECO:0007669"/>
    <property type="project" value="InterPro"/>
</dbReference>
<dbReference type="PANTHER" id="PTHR23023">
    <property type="entry name" value="DIMETHYLANILINE MONOOXYGENASE"/>
    <property type="match status" value="1"/>
</dbReference>
<dbReference type="AlphaFoldDB" id="A0A7D9I2F6"/>
<name>A0A7D9I2F6_PARCT</name>
<evidence type="ECO:0000256" key="19">
    <source>
        <dbReference type="ARBA" id="ARBA00047864"/>
    </source>
</evidence>
<dbReference type="OrthoDB" id="66881at2759"/>
<evidence type="ECO:0000256" key="16">
    <source>
        <dbReference type="ARBA" id="ARBA00047426"/>
    </source>
</evidence>
<evidence type="ECO:0000256" key="5">
    <source>
        <dbReference type="ARBA" id="ARBA00022553"/>
    </source>
</evidence>
<evidence type="ECO:0000256" key="23">
    <source>
        <dbReference type="ARBA" id="ARBA00048990"/>
    </source>
</evidence>
<dbReference type="GO" id="GO:0050660">
    <property type="term" value="F:flavin adenine dinucleotide binding"/>
    <property type="evidence" value="ECO:0007669"/>
    <property type="project" value="InterPro"/>
</dbReference>
<evidence type="ECO:0000256" key="18">
    <source>
        <dbReference type="ARBA" id="ARBA00047855"/>
    </source>
</evidence>
<comment type="caution">
    <text evidence="27">The sequence shown here is derived from an EMBL/GenBank/DDBJ whole genome shotgun (WGS) entry which is preliminary data.</text>
</comment>
<evidence type="ECO:0000256" key="17">
    <source>
        <dbReference type="ARBA" id="ARBA00047574"/>
    </source>
</evidence>
<evidence type="ECO:0000256" key="7">
    <source>
        <dbReference type="ARBA" id="ARBA00022692"/>
    </source>
</evidence>
<proteinExistence type="inferred from homology"/>
<dbReference type="FunFam" id="3.50.50.60:FF:000065">
    <property type="entry name" value="Dimethylaniline monooxygenase [N-oxide-forming]"/>
    <property type="match status" value="1"/>
</dbReference>
<comment type="catalytic activity">
    <reaction evidence="18">
        <text>sulcatone + NADPH + O2 + H(+) = 4-methylpent-3-en-1-yl acetate + NADP(+) + H2O</text>
        <dbReference type="Rhea" id="RHEA:54864"/>
        <dbReference type="ChEBI" id="CHEBI:15377"/>
        <dbReference type="ChEBI" id="CHEBI:15378"/>
        <dbReference type="ChEBI" id="CHEBI:15379"/>
        <dbReference type="ChEBI" id="CHEBI:16310"/>
        <dbReference type="ChEBI" id="CHEBI:57783"/>
        <dbReference type="ChEBI" id="CHEBI:58349"/>
        <dbReference type="ChEBI" id="CHEBI:138373"/>
    </reaction>
    <physiologicalReaction direction="left-to-right" evidence="18">
        <dbReference type="Rhea" id="RHEA:54865"/>
    </physiologicalReaction>
</comment>
<gene>
    <name evidence="27" type="ORF">PACLA_8A060727</name>
</gene>
<comment type="subcellular location">
    <subcellularLocation>
        <location evidence="2">Microsome membrane</location>
    </subcellularLocation>
</comment>
<keyword evidence="9" id="KW-0492">Microsome</keyword>
<evidence type="ECO:0000256" key="21">
    <source>
        <dbReference type="ARBA" id="ARBA00048459"/>
    </source>
</evidence>
<dbReference type="InterPro" id="IPR020946">
    <property type="entry name" value="Flavin_mOase-like"/>
</dbReference>
<comment type="catalytic activity">
    <reaction evidence="23">
        <text>heptan-4-one + NADPH + O2 + H(+) = propyl butanoate + NADP(+) + H2O</text>
        <dbReference type="Rhea" id="RHEA:54852"/>
        <dbReference type="ChEBI" id="CHEBI:15377"/>
        <dbReference type="ChEBI" id="CHEBI:15378"/>
        <dbReference type="ChEBI" id="CHEBI:15379"/>
        <dbReference type="ChEBI" id="CHEBI:57783"/>
        <dbReference type="ChEBI" id="CHEBI:58349"/>
        <dbReference type="ChEBI" id="CHEBI:89484"/>
        <dbReference type="ChEBI" id="CHEBI:89719"/>
    </reaction>
    <physiologicalReaction direction="left-to-right" evidence="23">
        <dbReference type="Rhea" id="RHEA:54853"/>
    </physiologicalReaction>
</comment>
<dbReference type="Pfam" id="PF00743">
    <property type="entry name" value="FMO-like"/>
    <property type="match status" value="1"/>
</dbReference>
<evidence type="ECO:0000256" key="26">
    <source>
        <dbReference type="RuleBase" id="RU361177"/>
    </source>
</evidence>
<comment type="cofactor">
    <cofactor evidence="1 26">
        <name>FAD</name>
        <dbReference type="ChEBI" id="CHEBI:57692"/>
    </cofactor>
</comment>
<evidence type="ECO:0000256" key="22">
    <source>
        <dbReference type="ARBA" id="ARBA00048989"/>
    </source>
</evidence>
<dbReference type="Gene3D" id="3.50.50.60">
    <property type="entry name" value="FAD/NAD(P)-binding domain"/>
    <property type="match status" value="1"/>
</dbReference>
<comment type="catalytic activity">
    <reaction evidence="21">
        <text>octan-3-one + NADPH + O2 + H(+) = ethyl hexanoate + NADP(+) + H2O</text>
        <dbReference type="Rhea" id="RHEA:54856"/>
        <dbReference type="ChEBI" id="CHEBI:15377"/>
        <dbReference type="ChEBI" id="CHEBI:15378"/>
        <dbReference type="ChEBI" id="CHEBI:15379"/>
        <dbReference type="ChEBI" id="CHEBI:57783"/>
        <dbReference type="ChEBI" id="CHEBI:58349"/>
        <dbReference type="ChEBI" id="CHEBI:80946"/>
        <dbReference type="ChEBI" id="CHEBI:86055"/>
    </reaction>
    <physiologicalReaction direction="left-to-right" evidence="21">
        <dbReference type="Rhea" id="RHEA:54857"/>
    </physiologicalReaction>
</comment>
<comment type="function">
    <text evidence="15">Acts as a Baeyer-Villiger monooxygenase on a broad range of substrates. Catalyzes the insertion of an oxygen atom into a carbon-carbon bond adjacent to a carbonyl, which converts ketones to esters. Active on diverse carbonyl compounds, whereas soft nucleophiles are mostly non- or poorly reactive. In contrast with other forms of FMO it is non- or poorly active on 'classical' substrates such as drugs, pesticides, and dietary components containing soft nucleophilic heteroatoms. Able to oxidize drug molecules bearing a carbonyl group on an aliphatic chain, such as nabumetone and pentoxifylline. Also, in the absence of substrates, shows slow but yet significant NADPH oxidase activity. Acts as a positive modulator of cholesterol biosynthesis as well as glucose homeostasis, promoting metabolic aging via pleiotropic effects.</text>
</comment>
<evidence type="ECO:0000256" key="2">
    <source>
        <dbReference type="ARBA" id="ARBA00004524"/>
    </source>
</evidence>
<dbReference type="PRINTS" id="PR01125">
    <property type="entry name" value="FMOXYGENASE5"/>
</dbReference>
<evidence type="ECO:0000313" key="28">
    <source>
        <dbReference type="Proteomes" id="UP001152795"/>
    </source>
</evidence>
<dbReference type="InterPro" id="IPR002257">
    <property type="entry name" value="Flavin_mOase_5"/>
</dbReference>
<reference evidence="27" key="1">
    <citation type="submission" date="2020-04" db="EMBL/GenBank/DDBJ databases">
        <authorList>
            <person name="Alioto T."/>
            <person name="Alioto T."/>
            <person name="Gomez Garrido J."/>
        </authorList>
    </citation>
    <scope>NUCLEOTIDE SEQUENCE</scope>
    <source>
        <strain evidence="27">A484AB</strain>
    </source>
</reference>
<evidence type="ECO:0000256" key="20">
    <source>
        <dbReference type="ARBA" id="ARBA00047977"/>
    </source>
</evidence>
<keyword evidence="13" id="KW-0443">Lipid metabolism</keyword>
<evidence type="ECO:0000256" key="24">
    <source>
        <dbReference type="ARBA" id="ARBA00049443"/>
    </source>
</evidence>
<comment type="catalytic activity">
    <reaction evidence="16">
        <text>hexan-3-one + NADPH + O2 + H(+) = propyl propanoate + NADP(+) + H2O</text>
        <dbReference type="Rhea" id="RHEA:54848"/>
        <dbReference type="ChEBI" id="CHEBI:15377"/>
        <dbReference type="ChEBI" id="CHEBI:15378"/>
        <dbReference type="ChEBI" id="CHEBI:15379"/>
        <dbReference type="ChEBI" id="CHEBI:57783"/>
        <dbReference type="ChEBI" id="CHEBI:58349"/>
        <dbReference type="ChEBI" id="CHEBI:89828"/>
        <dbReference type="ChEBI" id="CHEBI:89891"/>
    </reaction>
    <physiologicalReaction direction="left-to-right" evidence="16">
        <dbReference type="Rhea" id="RHEA:54849"/>
    </physiologicalReaction>
</comment>
<dbReference type="PIRSF" id="PIRSF000332">
    <property type="entry name" value="FMO"/>
    <property type="match status" value="1"/>
</dbReference>
<dbReference type="SUPFAM" id="SSF51905">
    <property type="entry name" value="FAD/NAD(P)-binding domain"/>
    <property type="match status" value="1"/>
</dbReference>